<feature type="compositionally biased region" description="Basic and acidic residues" evidence="9">
    <location>
        <begin position="370"/>
        <end position="381"/>
    </location>
</feature>
<dbReference type="GO" id="GO:0006397">
    <property type="term" value="P:mRNA processing"/>
    <property type="evidence" value="ECO:0007669"/>
    <property type="project" value="UniProtKB-KW"/>
</dbReference>
<dbReference type="Pfam" id="PF01207">
    <property type="entry name" value="Dus"/>
    <property type="match status" value="1"/>
</dbReference>
<dbReference type="PANTHER" id="PTHR45936">
    <property type="entry name" value="TRNA-DIHYDROURIDINE(20) SYNTHASE [NAD(P)+]-LIKE"/>
    <property type="match status" value="1"/>
</dbReference>
<dbReference type="InterPro" id="IPR018517">
    <property type="entry name" value="tRNA_hU_synthase_CS"/>
</dbReference>
<proteinExistence type="predicted"/>
<dbReference type="InterPro" id="IPR013785">
    <property type="entry name" value="Aldolase_TIM"/>
</dbReference>
<evidence type="ECO:0000259" key="10">
    <source>
        <dbReference type="Pfam" id="PF01207"/>
    </source>
</evidence>
<keyword evidence="5" id="KW-0819">tRNA processing</keyword>
<comment type="caution">
    <text evidence="11">The sequence shown here is derived from an EMBL/GenBank/DDBJ whole genome shotgun (WGS) entry which is preliminary data.</text>
</comment>
<dbReference type="Gene3D" id="3.20.20.70">
    <property type="entry name" value="Aldolase class I"/>
    <property type="match status" value="1"/>
</dbReference>
<comment type="cofactor">
    <cofactor evidence="1">
        <name>FMN</name>
        <dbReference type="ChEBI" id="CHEBI:58210"/>
    </cofactor>
</comment>
<evidence type="ECO:0000256" key="8">
    <source>
        <dbReference type="ARBA" id="ARBA00049447"/>
    </source>
</evidence>
<evidence type="ECO:0000256" key="9">
    <source>
        <dbReference type="SAM" id="MobiDB-lite"/>
    </source>
</evidence>
<comment type="catalytic activity">
    <reaction evidence="7">
        <text>a 5,6-dihydrouridine in mRNA + NAD(+) = a uridine in mRNA + NADH + H(+)</text>
        <dbReference type="Rhea" id="RHEA:69851"/>
        <dbReference type="Rhea" id="RHEA-COMP:14658"/>
        <dbReference type="Rhea" id="RHEA-COMP:17789"/>
        <dbReference type="ChEBI" id="CHEBI:15378"/>
        <dbReference type="ChEBI" id="CHEBI:57540"/>
        <dbReference type="ChEBI" id="CHEBI:57945"/>
        <dbReference type="ChEBI" id="CHEBI:65315"/>
        <dbReference type="ChEBI" id="CHEBI:74443"/>
    </reaction>
    <physiologicalReaction direction="right-to-left" evidence="7">
        <dbReference type="Rhea" id="RHEA:69853"/>
    </physiologicalReaction>
</comment>
<dbReference type="CDD" id="cd02801">
    <property type="entry name" value="DUS_like_FMN"/>
    <property type="match status" value="1"/>
</dbReference>
<feature type="region of interest" description="Disordered" evidence="9">
    <location>
        <begin position="370"/>
        <end position="420"/>
    </location>
</feature>
<evidence type="ECO:0000256" key="7">
    <source>
        <dbReference type="ARBA" id="ARBA00048342"/>
    </source>
</evidence>
<dbReference type="PROSITE" id="PS01136">
    <property type="entry name" value="UPF0034"/>
    <property type="match status" value="1"/>
</dbReference>
<organism evidence="11 12">
    <name type="scientific">Piromyces finnis</name>
    <dbReference type="NCBI Taxonomy" id="1754191"/>
    <lineage>
        <taxon>Eukaryota</taxon>
        <taxon>Fungi</taxon>
        <taxon>Fungi incertae sedis</taxon>
        <taxon>Chytridiomycota</taxon>
        <taxon>Chytridiomycota incertae sedis</taxon>
        <taxon>Neocallimastigomycetes</taxon>
        <taxon>Neocallimastigales</taxon>
        <taxon>Neocallimastigaceae</taxon>
        <taxon>Piromyces</taxon>
    </lineage>
</organism>
<dbReference type="AlphaFoldDB" id="A0A1Y1V159"/>
<dbReference type="GO" id="GO:0017150">
    <property type="term" value="F:tRNA dihydrouridine synthase activity"/>
    <property type="evidence" value="ECO:0007669"/>
    <property type="project" value="InterPro"/>
</dbReference>
<evidence type="ECO:0000256" key="1">
    <source>
        <dbReference type="ARBA" id="ARBA00001917"/>
    </source>
</evidence>
<name>A0A1Y1V159_9FUNG</name>
<sequence length="420" mass="48001">MASNENNGDNRIKKTLDFENKIILAPMVRIGSFPMRYMSLKYGADYVCTSEIVDKRLITSTRIVNKKLGTIDYMNKERIEFRTTDYEKGRVILQLGTCDPDLALKAAKHVEQDVAAIDVNCGCPKRFSVIGGMGAALLAHPDKIIAILTNLVNNLSVPVTCKIRLLNTYEETIDLVKRIEATGVAAITVHCRRKKELEKDPGHWDVFKLIRDAVKIPVIANGDIFNYNDMEKIKKISNVNSFMMARAAQNNPSIFRKEGVLPKLDVVKEYSRLCAKYDMPYQNAKYALLCIWKDHQDKVGYSLVKSKSVLDICKSVDEEEYYHKVLKERNEKDEELDEEARAKQEEIYADQCPYIPRAPYIPKNLKHGIEDEFEDKEKENDVNNSNNTEEKENSIINNNQTTSSSTMNTEDNKNKKIKLV</sequence>
<protein>
    <submittedName>
        <fullName evidence="11">FMN-linked oxidoreductase</fullName>
    </submittedName>
</protein>
<dbReference type="PANTHER" id="PTHR45936:SF1">
    <property type="entry name" value="TRNA-DIHYDROURIDINE(20) SYNTHASE [NAD(P)+]-LIKE"/>
    <property type="match status" value="1"/>
</dbReference>
<keyword evidence="4" id="KW-0507">mRNA processing</keyword>
<dbReference type="SUPFAM" id="SSF51395">
    <property type="entry name" value="FMN-linked oxidoreductases"/>
    <property type="match status" value="1"/>
</dbReference>
<accession>A0A1Y1V159</accession>
<dbReference type="InterPro" id="IPR035587">
    <property type="entry name" value="DUS-like_FMN-bd"/>
</dbReference>
<keyword evidence="12" id="KW-1185">Reference proteome</keyword>
<evidence type="ECO:0000256" key="3">
    <source>
        <dbReference type="ARBA" id="ARBA00022643"/>
    </source>
</evidence>
<dbReference type="OrthoDB" id="10262250at2759"/>
<comment type="catalytic activity">
    <reaction evidence="8">
        <text>a 5,6-dihydrouridine in mRNA + NADP(+) = a uridine in mRNA + NADPH + H(+)</text>
        <dbReference type="Rhea" id="RHEA:69855"/>
        <dbReference type="Rhea" id="RHEA-COMP:14658"/>
        <dbReference type="Rhea" id="RHEA-COMP:17789"/>
        <dbReference type="ChEBI" id="CHEBI:15378"/>
        <dbReference type="ChEBI" id="CHEBI:57783"/>
        <dbReference type="ChEBI" id="CHEBI:58349"/>
        <dbReference type="ChEBI" id="CHEBI:65315"/>
        <dbReference type="ChEBI" id="CHEBI:74443"/>
    </reaction>
    <physiologicalReaction direction="right-to-left" evidence="8">
        <dbReference type="Rhea" id="RHEA:69857"/>
    </physiologicalReaction>
</comment>
<gene>
    <name evidence="11" type="ORF">BCR36DRAFT_333647</name>
</gene>
<dbReference type="InterPro" id="IPR052582">
    <property type="entry name" value="tRNA-DUS-like"/>
</dbReference>
<evidence type="ECO:0000256" key="6">
    <source>
        <dbReference type="ARBA" id="ARBA00023002"/>
    </source>
</evidence>
<dbReference type="Proteomes" id="UP000193719">
    <property type="component" value="Unassembled WGS sequence"/>
</dbReference>
<dbReference type="GO" id="GO:0050660">
    <property type="term" value="F:flavin adenine dinucleotide binding"/>
    <property type="evidence" value="ECO:0007669"/>
    <property type="project" value="InterPro"/>
</dbReference>
<keyword evidence="6" id="KW-0560">Oxidoreductase</keyword>
<keyword evidence="3" id="KW-0288">FMN</keyword>
<reference evidence="11 12" key="2">
    <citation type="submission" date="2016-08" db="EMBL/GenBank/DDBJ databases">
        <title>Pervasive Adenine N6-methylation of Active Genes in Fungi.</title>
        <authorList>
            <consortium name="DOE Joint Genome Institute"/>
            <person name="Mondo S.J."/>
            <person name="Dannebaum R.O."/>
            <person name="Kuo R.C."/>
            <person name="Labutti K."/>
            <person name="Haridas S."/>
            <person name="Kuo A."/>
            <person name="Salamov A."/>
            <person name="Ahrendt S.R."/>
            <person name="Lipzen A."/>
            <person name="Sullivan W."/>
            <person name="Andreopoulos W.B."/>
            <person name="Clum A."/>
            <person name="Lindquist E."/>
            <person name="Daum C."/>
            <person name="Ramamoorthy G.K."/>
            <person name="Gryganskyi A."/>
            <person name="Culley D."/>
            <person name="Magnuson J.K."/>
            <person name="James T.Y."/>
            <person name="O'Malley M.A."/>
            <person name="Stajich J.E."/>
            <person name="Spatafora J.W."/>
            <person name="Visel A."/>
            <person name="Grigoriev I.V."/>
        </authorList>
    </citation>
    <scope>NUCLEOTIDE SEQUENCE [LARGE SCALE GENOMIC DNA]</scope>
    <source>
        <strain evidence="12">finn</strain>
    </source>
</reference>
<evidence type="ECO:0000256" key="2">
    <source>
        <dbReference type="ARBA" id="ARBA00022630"/>
    </source>
</evidence>
<dbReference type="GO" id="GO:0005737">
    <property type="term" value="C:cytoplasm"/>
    <property type="evidence" value="ECO:0007669"/>
    <property type="project" value="TreeGrafter"/>
</dbReference>
<feature type="domain" description="DUS-like FMN-binding" evidence="10">
    <location>
        <begin position="23"/>
        <end position="340"/>
    </location>
</feature>
<evidence type="ECO:0000256" key="5">
    <source>
        <dbReference type="ARBA" id="ARBA00022694"/>
    </source>
</evidence>
<feature type="compositionally biased region" description="Low complexity" evidence="9">
    <location>
        <begin position="394"/>
        <end position="409"/>
    </location>
</feature>
<reference evidence="11 12" key="1">
    <citation type="submission" date="2016-08" db="EMBL/GenBank/DDBJ databases">
        <title>Genomes of anaerobic fungi encode conserved fungal cellulosomes for biomass hydrolysis.</title>
        <authorList>
            <consortium name="DOE Joint Genome Institute"/>
            <person name="Haitjema C.H."/>
            <person name="Gilmore S.P."/>
            <person name="Henske J.K."/>
            <person name="Solomon K.V."/>
            <person name="De Groot R."/>
            <person name="Kuo A."/>
            <person name="Mondo S.J."/>
            <person name="Salamov A.A."/>
            <person name="Labutti K."/>
            <person name="Zhao Z."/>
            <person name="Chiniquy J."/>
            <person name="Barry K."/>
            <person name="Brewer H.M."/>
            <person name="Purvine S.O."/>
            <person name="Wright A.T."/>
            <person name="Boxma B."/>
            <person name="Van Alen T."/>
            <person name="Hackstein J.H."/>
            <person name="Baker S.E."/>
            <person name="Grigoriev I.V."/>
            <person name="O'Malley M.A."/>
        </authorList>
    </citation>
    <scope>NUCLEOTIDE SEQUENCE [LARGE SCALE GENOMIC DNA]</scope>
    <source>
        <strain evidence="12">finn</strain>
    </source>
</reference>
<dbReference type="EMBL" id="MCFH01000042">
    <property type="protein sequence ID" value="ORX44974.1"/>
    <property type="molecule type" value="Genomic_DNA"/>
</dbReference>
<keyword evidence="2" id="KW-0285">Flavoprotein</keyword>
<evidence type="ECO:0000313" key="12">
    <source>
        <dbReference type="Proteomes" id="UP000193719"/>
    </source>
</evidence>
<evidence type="ECO:0000313" key="11">
    <source>
        <dbReference type="EMBL" id="ORX44974.1"/>
    </source>
</evidence>
<dbReference type="STRING" id="1754191.A0A1Y1V159"/>
<evidence type="ECO:0000256" key="4">
    <source>
        <dbReference type="ARBA" id="ARBA00022664"/>
    </source>
</evidence>